<reference evidence="2 3" key="1">
    <citation type="submission" date="2021-07" db="EMBL/GenBank/DDBJ databases">
        <title>Whole Genome Sequence of Nocardia Iowensis.</title>
        <authorList>
            <person name="Lamm A."/>
            <person name="Collins-Fairclough A.M."/>
            <person name="Bunk B."/>
            <person name="Sproer C."/>
        </authorList>
    </citation>
    <scope>NUCLEOTIDE SEQUENCE [LARGE SCALE GENOMIC DNA]</scope>
    <source>
        <strain evidence="2 3">NRRL 5646</strain>
    </source>
</reference>
<feature type="compositionally biased region" description="Polar residues" evidence="1">
    <location>
        <begin position="75"/>
        <end position="85"/>
    </location>
</feature>
<feature type="region of interest" description="Disordered" evidence="1">
    <location>
        <begin position="66"/>
        <end position="118"/>
    </location>
</feature>
<feature type="region of interest" description="Disordered" evidence="1">
    <location>
        <begin position="1"/>
        <end position="28"/>
    </location>
</feature>
<evidence type="ECO:0000256" key="1">
    <source>
        <dbReference type="SAM" id="MobiDB-lite"/>
    </source>
</evidence>
<gene>
    <name evidence="2" type="ORF">KV110_10150</name>
</gene>
<dbReference type="EMBL" id="CP078145">
    <property type="protein sequence ID" value="QXN93408.1"/>
    <property type="molecule type" value="Genomic_DNA"/>
</dbReference>
<dbReference type="Pfam" id="PF14063">
    <property type="entry name" value="DUF4254"/>
    <property type="match status" value="1"/>
</dbReference>
<proteinExistence type="predicted"/>
<feature type="compositionally biased region" description="Basic residues" evidence="1">
    <location>
        <begin position="13"/>
        <end position="25"/>
    </location>
</feature>
<evidence type="ECO:0000313" key="2">
    <source>
        <dbReference type="EMBL" id="QXN93408.1"/>
    </source>
</evidence>
<keyword evidence="3" id="KW-1185">Reference proteome</keyword>
<sequence length="261" mass="29074">MLRSAGPPCPSTVRRKLSASPRRRTYPSGSVTIDFAARVRRWAPHALAARSTARRDRGATRLARTSASVRHRLQTSHPRATTKLSSAHPFRQPHPQYGGCGRVTKGVRSTRVPQHEKRERAVKSSLPTRGQVLQACRGTAGDHPLLRAARELTALHERRLSAARESTCELDEYRANQVRDVDRWVTAQLPVPHGGAYLHTETVGAILDRLARLTACANAALSHESDWDLWFALERLAELAIAYEDLTHELSSGRRRLPRGC</sequence>
<protein>
    <submittedName>
        <fullName evidence="2">DUF4254 domain-containing protein</fullName>
    </submittedName>
</protein>
<evidence type="ECO:0000313" key="3">
    <source>
        <dbReference type="Proteomes" id="UP000694257"/>
    </source>
</evidence>
<dbReference type="InterPro" id="IPR025350">
    <property type="entry name" value="DUF4254"/>
</dbReference>
<dbReference type="Proteomes" id="UP000694257">
    <property type="component" value="Chromosome"/>
</dbReference>
<organism evidence="2 3">
    <name type="scientific">Nocardia iowensis</name>
    <dbReference type="NCBI Taxonomy" id="204891"/>
    <lineage>
        <taxon>Bacteria</taxon>
        <taxon>Bacillati</taxon>
        <taxon>Actinomycetota</taxon>
        <taxon>Actinomycetes</taxon>
        <taxon>Mycobacteriales</taxon>
        <taxon>Nocardiaceae</taxon>
        <taxon>Nocardia</taxon>
    </lineage>
</organism>
<accession>A0ABX8RUU0</accession>
<name>A0ABX8RUU0_NOCIO</name>